<protein>
    <recommendedName>
        <fullName evidence="4">Large ribosomal subunit protein eL14</fullName>
    </recommendedName>
    <alternativeName>
        <fullName evidence="5">60S ribosomal protein L14</fullName>
    </alternativeName>
</protein>
<dbReference type="Pfam" id="PF01929">
    <property type="entry name" value="Ribosomal_L14e"/>
    <property type="match status" value="1"/>
</dbReference>
<gene>
    <name evidence="7" type="primary">jg17963</name>
    <name evidence="7" type="ORF">PAEG_LOCUS20430</name>
</gene>
<evidence type="ECO:0000313" key="8">
    <source>
        <dbReference type="Proteomes" id="UP000838756"/>
    </source>
</evidence>
<dbReference type="Gene3D" id="2.30.30.30">
    <property type="match status" value="1"/>
</dbReference>
<dbReference type="GO" id="GO:0022625">
    <property type="term" value="C:cytosolic large ribosomal subunit"/>
    <property type="evidence" value="ECO:0007669"/>
    <property type="project" value="TreeGrafter"/>
</dbReference>
<dbReference type="GO" id="GO:0003723">
    <property type="term" value="F:RNA binding"/>
    <property type="evidence" value="ECO:0007669"/>
    <property type="project" value="InterPro"/>
</dbReference>
<feature type="domain" description="Large ribosomal subunit protein eL14" evidence="6">
    <location>
        <begin position="99"/>
        <end position="173"/>
    </location>
</feature>
<organism evidence="7 8">
    <name type="scientific">Pararge aegeria aegeria</name>
    <dbReference type="NCBI Taxonomy" id="348720"/>
    <lineage>
        <taxon>Eukaryota</taxon>
        <taxon>Metazoa</taxon>
        <taxon>Ecdysozoa</taxon>
        <taxon>Arthropoda</taxon>
        <taxon>Hexapoda</taxon>
        <taxon>Insecta</taxon>
        <taxon>Pterygota</taxon>
        <taxon>Neoptera</taxon>
        <taxon>Endopterygota</taxon>
        <taxon>Lepidoptera</taxon>
        <taxon>Glossata</taxon>
        <taxon>Ditrysia</taxon>
        <taxon>Papilionoidea</taxon>
        <taxon>Nymphalidae</taxon>
        <taxon>Satyrinae</taxon>
        <taxon>Satyrini</taxon>
        <taxon>Parargina</taxon>
        <taxon>Pararge</taxon>
    </lineage>
</organism>
<dbReference type="Proteomes" id="UP000838756">
    <property type="component" value="Unassembled WGS sequence"/>
</dbReference>
<dbReference type="PANTHER" id="PTHR11127">
    <property type="entry name" value="60S RIBOSOMAL PROTEIN L14"/>
    <property type="match status" value="1"/>
</dbReference>
<sequence length="271" mass="30520">MFYSTQLKQAIFPFCVHKIQIASACGPIGLLVTLRVHVFLASVSRLTGRCEDVMPFERYVEPGRVALVSDGKLKGKLVSIVNIIDQTRALVDGPGSGIPRQQIRLNQLHLTKFRLSYSFTAPTRVVRKAWSDAKLNEKWADSQWAKNLANKEKRAQMTDFDRFKLTAARVKRNRARTAVFKSMKVKAARSGGFGKKRLPKTTAKKVRTKKAPAAKPAKKCLFTDKFVCIICNIADLMKNKCKYQKCPVLLLQMRVLIHASTMCLNLPLGRL</sequence>
<proteinExistence type="inferred from homology"/>
<evidence type="ECO:0000256" key="3">
    <source>
        <dbReference type="ARBA" id="ARBA00023274"/>
    </source>
</evidence>
<evidence type="ECO:0000256" key="5">
    <source>
        <dbReference type="ARBA" id="ARBA00035318"/>
    </source>
</evidence>
<evidence type="ECO:0000256" key="4">
    <source>
        <dbReference type="ARBA" id="ARBA00035215"/>
    </source>
</evidence>
<reference evidence="7" key="1">
    <citation type="submission" date="2022-03" db="EMBL/GenBank/DDBJ databases">
        <authorList>
            <person name="Lindestad O."/>
        </authorList>
    </citation>
    <scope>NUCLEOTIDE SEQUENCE</scope>
</reference>
<keyword evidence="2" id="KW-0689">Ribosomal protein</keyword>
<name>A0A8S4S1S2_9NEOP</name>
<dbReference type="InterPro" id="IPR008991">
    <property type="entry name" value="Translation_prot_SH3-like_sf"/>
</dbReference>
<dbReference type="AlphaFoldDB" id="A0A8S4S1S2"/>
<dbReference type="InterPro" id="IPR014722">
    <property type="entry name" value="Rib_uL2_dom2"/>
</dbReference>
<dbReference type="PANTHER" id="PTHR11127:SF2">
    <property type="entry name" value="LARGE RIBOSOMAL SUBUNIT PROTEIN EL14"/>
    <property type="match status" value="1"/>
</dbReference>
<dbReference type="OrthoDB" id="1875589at2759"/>
<dbReference type="GO" id="GO:0006412">
    <property type="term" value="P:translation"/>
    <property type="evidence" value="ECO:0007669"/>
    <property type="project" value="InterPro"/>
</dbReference>
<comment type="similarity">
    <text evidence="1">Belongs to the eukaryotic ribosomal protein eL14 family.</text>
</comment>
<comment type="caution">
    <text evidence="7">The sequence shown here is derived from an EMBL/GenBank/DDBJ whole genome shotgun (WGS) entry which is preliminary data.</text>
</comment>
<dbReference type="GO" id="GO:0003735">
    <property type="term" value="F:structural constituent of ribosome"/>
    <property type="evidence" value="ECO:0007669"/>
    <property type="project" value="InterPro"/>
</dbReference>
<accession>A0A8S4S1S2</accession>
<keyword evidence="8" id="KW-1185">Reference proteome</keyword>
<keyword evidence="3" id="KW-0687">Ribonucleoprotein</keyword>
<evidence type="ECO:0000313" key="7">
    <source>
        <dbReference type="EMBL" id="CAH2244487.1"/>
    </source>
</evidence>
<evidence type="ECO:0000256" key="1">
    <source>
        <dbReference type="ARBA" id="ARBA00006592"/>
    </source>
</evidence>
<dbReference type="CDD" id="cd23702">
    <property type="entry name" value="eL14"/>
    <property type="match status" value="1"/>
</dbReference>
<dbReference type="EMBL" id="CAKXAJ010025830">
    <property type="protein sequence ID" value="CAH2244487.1"/>
    <property type="molecule type" value="Genomic_DNA"/>
</dbReference>
<dbReference type="Gene3D" id="6.10.250.2270">
    <property type="match status" value="1"/>
</dbReference>
<dbReference type="InterPro" id="IPR039660">
    <property type="entry name" value="Ribosomal_eL14"/>
</dbReference>
<dbReference type="InterPro" id="IPR002784">
    <property type="entry name" value="Ribosomal_eL14_dom"/>
</dbReference>
<evidence type="ECO:0000256" key="2">
    <source>
        <dbReference type="ARBA" id="ARBA00022980"/>
    </source>
</evidence>
<dbReference type="SUPFAM" id="SSF50104">
    <property type="entry name" value="Translation proteins SH3-like domain"/>
    <property type="match status" value="1"/>
</dbReference>
<evidence type="ECO:0000259" key="6">
    <source>
        <dbReference type="Pfam" id="PF01929"/>
    </source>
</evidence>
<dbReference type="GO" id="GO:0042273">
    <property type="term" value="P:ribosomal large subunit biogenesis"/>
    <property type="evidence" value="ECO:0007669"/>
    <property type="project" value="TreeGrafter"/>
</dbReference>